<comment type="caution">
    <text evidence="2">The sequence shown here is derived from an EMBL/GenBank/DDBJ whole genome shotgun (WGS) entry which is preliminary data.</text>
</comment>
<evidence type="ECO:0000313" key="3">
    <source>
        <dbReference type="Proteomes" id="UP001329430"/>
    </source>
</evidence>
<gene>
    <name evidence="2" type="ORF">RI129_003690</name>
</gene>
<feature type="region of interest" description="Disordered" evidence="1">
    <location>
        <begin position="1061"/>
        <end position="1083"/>
    </location>
</feature>
<dbReference type="Gene3D" id="2.60.120.10">
    <property type="entry name" value="Jelly Rolls"/>
    <property type="match status" value="1"/>
</dbReference>
<protein>
    <submittedName>
        <fullName evidence="2">Uncharacterized protein</fullName>
    </submittedName>
</protein>
<reference evidence="2 3" key="1">
    <citation type="journal article" date="2024" name="Insects">
        <title>An Improved Chromosome-Level Genome Assembly of the Firefly Pyrocoelia pectoralis.</title>
        <authorList>
            <person name="Fu X."/>
            <person name="Meyer-Rochow V.B."/>
            <person name="Ballantyne L."/>
            <person name="Zhu X."/>
        </authorList>
    </citation>
    <scope>NUCLEOTIDE SEQUENCE [LARGE SCALE GENOMIC DNA]</scope>
    <source>
        <strain evidence="2">XCY_ONT2</strain>
    </source>
</reference>
<sequence>MEHYGLYNSPSFVAPLPHDSDSSNSEDDSYRVYKDMQRIPNVALPDSKSKQKRLFTRKTSTKQYKKLHDYLMQLKHPIVASTPLPECDVNTIDGSTISLLSPIRAKRNSIIHINPHQSLDVSNNENNNHSVKWVTEHLKTLKKINRKKKRRKGQTKKTRKLKRKPSVLLVKNTSAEDNLDGIEPLSNESTIVGSPKVQVVDGKETQTSFSSFYKNNVGNNNQNGMSKMINVVNPIDFLKQRLSTSRRIPHTSTNVNQGTQCSRSPFTHDNSACKILTKIDLFSSPNLSTTTINKTNNDNLRSEDKVYNASIINTTNNNNNKENLESGKKIPISDRKLRSQTRAQNTFRVPEIVPEKPKRTRRKINLNNVTGDDSKMREVGACNQTLQSECSEAKAFSMLDVTESIRNSTYINCERRSTRKNSRLLNDNSNRLNNTEEFHNNNKSTIETKHNKTSHTNTLTAIPEDLSDTTINKTESKIKKSGTKRKNRRVNNLTVEVESTNEKTKSSFDEKQEDKSKLVVALEQLKETKLKRLSGNDVADVPPILEPNATDVRHSELAAELEKDFNENEAEYIELSSHEKSRADMDTIIEQEIDNVQEFDVVKDGIQSDMDITENVRELSVFEKRNLKVQTPINTSRRVTSQTIINHRETGNEKSCVEGEEDGNDDCSVKIIKEPSICERSIEVNSKKVSNTPVYESESTNLKKKVETRAMNNSRKRVIDRSLSNYGETGETCSKKSCVEEREGGNNLNGNVQEVKEAETQSKKLSVFECDRSNSDINEIYRFKRFEAKANDMQFSERCNQDEAHFSNTATDLKVKNVHVTRKNTQKRTYNKRLRSNDTDESYTSTCSSKNKTNALSKQNMTNIHCTYSHKSGFVLVDESQQSVNTNNTVSDCGRPKRACRPPVAFIQAAFVNTKPRGKAGSSDSTLKNVTRRTNKREQKSSESTTKNVTKKTRKASTNSRRKIQSINNNTSAIRNMEVITNGADQDILFNSTQTYNHLPATSEHLSQDDHESDGLEAAPLSTSIESPLVQKQDNTKVINGSKVAIHQNLILTKNKTDLVKKNEGESSRGCSKKNNSEEDQSDVFKDTACIPQHQQIQSGERIIQAVIGNKSIPLAWCAEAPQFDTSQNLSVIYCLTNLKNHMCVYSSGYLLFGPGQERSQIPKKHVIAYKVDSGNVSVTQQFTTQTFGVNSIFYIPLGSPYKLKNTSDTEHLILFFSKLSNDSSIN</sequence>
<name>A0AAN7VR16_9COLE</name>
<proteinExistence type="predicted"/>
<evidence type="ECO:0000313" key="2">
    <source>
        <dbReference type="EMBL" id="KAK5648798.1"/>
    </source>
</evidence>
<organism evidence="2 3">
    <name type="scientific">Pyrocoelia pectoralis</name>
    <dbReference type="NCBI Taxonomy" id="417401"/>
    <lineage>
        <taxon>Eukaryota</taxon>
        <taxon>Metazoa</taxon>
        <taxon>Ecdysozoa</taxon>
        <taxon>Arthropoda</taxon>
        <taxon>Hexapoda</taxon>
        <taxon>Insecta</taxon>
        <taxon>Pterygota</taxon>
        <taxon>Neoptera</taxon>
        <taxon>Endopterygota</taxon>
        <taxon>Coleoptera</taxon>
        <taxon>Polyphaga</taxon>
        <taxon>Elateriformia</taxon>
        <taxon>Elateroidea</taxon>
        <taxon>Lampyridae</taxon>
        <taxon>Lampyrinae</taxon>
        <taxon>Pyrocoelia</taxon>
    </lineage>
</organism>
<dbReference type="EMBL" id="JAVRBK010000002">
    <property type="protein sequence ID" value="KAK5648798.1"/>
    <property type="molecule type" value="Genomic_DNA"/>
</dbReference>
<feature type="region of interest" description="Disordered" evidence="1">
    <location>
        <begin position="915"/>
        <end position="962"/>
    </location>
</feature>
<dbReference type="AlphaFoldDB" id="A0AAN7VR16"/>
<dbReference type="Proteomes" id="UP001329430">
    <property type="component" value="Chromosome 2"/>
</dbReference>
<feature type="compositionally biased region" description="Basic residues" evidence="1">
    <location>
        <begin position="949"/>
        <end position="962"/>
    </location>
</feature>
<keyword evidence="3" id="KW-1185">Reference proteome</keyword>
<accession>A0AAN7VR16</accession>
<evidence type="ECO:0000256" key="1">
    <source>
        <dbReference type="SAM" id="MobiDB-lite"/>
    </source>
</evidence>
<dbReference type="InterPro" id="IPR014710">
    <property type="entry name" value="RmlC-like_jellyroll"/>
</dbReference>